<keyword evidence="3 8" id="KW-0813">Transport</keyword>
<feature type="transmembrane region" description="Helical" evidence="9">
    <location>
        <begin position="100"/>
        <end position="118"/>
    </location>
</feature>
<evidence type="ECO:0000256" key="9">
    <source>
        <dbReference type="SAM" id="Phobius"/>
    </source>
</evidence>
<evidence type="ECO:0000313" key="11">
    <source>
        <dbReference type="Proteomes" id="UP000823485"/>
    </source>
</evidence>
<feature type="transmembrane region" description="Helical" evidence="9">
    <location>
        <begin position="232"/>
        <end position="253"/>
    </location>
</feature>
<sequence>MAQELLGLLMDANTQWVLFGTLLLGIASGVLGSFALLRKQSLIGDAMAHAALPGVCLAFMLYGEKSMPIFLLGAALAGLLATYCIQVISKQSRIKEDTAIGLILSVFFGFGIVLLTRITQSPAGNKSGLDAFIFGKAASLVGSDVTFIAISAIVLLFITALFFKEFKLLSFDPQFAQGIGMPVKWMNGLLMVLIVGAVVIGIQAVGVVLMSAMLITPAIAARYWTDKLSTMVLLSGAIGGISGICGTLLSTMAEKMATGPIIVVAATVVFLFSLLCAPRRGLISKALKHIQVKKQTAKEYVMISLYELYEKTNDKNVYSFTVEQINERRPFGTYFLNQAITRLEKEGYIKPAGENRYMLTNKGLTVAHEYTLNHRLHEVYLMHEREFAVPDVEDIRTDMEKLPPQIMTKLKEKLSQYGREPMLLNNQHHIKERKAVNEL</sequence>
<dbReference type="PANTHER" id="PTHR30477:SF3">
    <property type="entry name" value="METAL TRANSPORT SYSTEM MEMBRANE PROTEIN CT_069-RELATED"/>
    <property type="match status" value="1"/>
</dbReference>
<evidence type="ECO:0000256" key="1">
    <source>
        <dbReference type="ARBA" id="ARBA00004651"/>
    </source>
</evidence>
<dbReference type="Gene3D" id="1.10.3470.10">
    <property type="entry name" value="ABC transporter involved in vitamin B12 uptake, BtuC"/>
    <property type="match status" value="1"/>
</dbReference>
<keyword evidence="11" id="KW-1185">Reference proteome</keyword>
<reference evidence="10 11" key="1">
    <citation type="submission" date="2021-01" db="EMBL/GenBank/DDBJ databases">
        <title>Genomic Encyclopedia of Type Strains, Phase IV (KMG-IV): sequencing the most valuable type-strain genomes for metagenomic binning, comparative biology and taxonomic classification.</title>
        <authorList>
            <person name="Goeker M."/>
        </authorList>
    </citation>
    <scope>NUCLEOTIDE SEQUENCE [LARGE SCALE GENOMIC DNA]</scope>
    <source>
        <strain evidence="10 11">DSM 105453</strain>
    </source>
</reference>
<evidence type="ECO:0000256" key="8">
    <source>
        <dbReference type="RuleBase" id="RU003943"/>
    </source>
</evidence>
<feature type="transmembrane region" description="Helical" evidence="9">
    <location>
        <begin position="259"/>
        <end position="277"/>
    </location>
</feature>
<evidence type="ECO:0000256" key="5">
    <source>
        <dbReference type="ARBA" id="ARBA00022692"/>
    </source>
</evidence>
<keyword evidence="7 9" id="KW-0472">Membrane</keyword>
<dbReference type="InterPro" id="IPR001626">
    <property type="entry name" value="ABC_TroCD"/>
</dbReference>
<feature type="transmembrane region" description="Helical" evidence="9">
    <location>
        <begin position="16"/>
        <end position="37"/>
    </location>
</feature>
<organism evidence="10 11">
    <name type="scientific">Siminovitchia thermophila</name>
    <dbReference type="NCBI Taxonomy" id="1245522"/>
    <lineage>
        <taxon>Bacteria</taxon>
        <taxon>Bacillati</taxon>
        <taxon>Bacillota</taxon>
        <taxon>Bacilli</taxon>
        <taxon>Bacillales</taxon>
        <taxon>Bacillaceae</taxon>
        <taxon>Siminovitchia</taxon>
    </lineage>
</organism>
<name>A0ABS2R954_9BACI</name>
<keyword evidence="5 8" id="KW-0812">Transmembrane</keyword>
<feature type="transmembrane region" description="Helical" evidence="9">
    <location>
        <begin position="69"/>
        <end position="88"/>
    </location>
</feature>
<dbReference type="Proteomes" id="UP000823485">
    <property type="component" value="Unassembled WGS sequence"/>
</dbReference>
<dbReference type="EMBL" id="JAFBFH010000023">
    <property type="protein sequence ID" value="MBM7716172.1"/>
    <property type="molecule type" value="Genomic_DNA"/>
</dbReference>
<evidence type="ECO:0000313" key="10">
    <source>
        <dbReference type="EMBL" id="MBM7716172.1"/>
    </source>
</evidence>
<comment type="subcellular location">
    <subcellularLocation>
        <location evidence="1 8">Cell membrane</location>
        <topology evidence="1 8">Multi-pass membrane protein</topology>
    </subcellularLocation>
</comment>
<comment type="caution">
    <text evidence="10">The sequence shown here is derived from an EMBL/GenBank/DDBJ whole genome shotgun (WGS) entry which is preliminary data.</text>
</comment>
<dbReference type="SUPFAM" id="SSF81345">
    <property type="entry name" value="ABC transporter involved in vitamin B12 uptake, BtuC"/>
    <property type="match status" value="1"/>
</dbReference>
<gene>
    <name evidence="10" type="ORF">JOC94_003183</name>
</gene>
<protein>
    <submittedName>
        <fullName evidence="10">Manganese/zinc/iron transport system permease protein</fullName>
    </submittedName>
</protein>
<evidence type="ECO:0000256" key="7">
    <source>
        <dbReference type="ARBA" id="ARBA00023136"/>
    </source>
</evidence>
<dbReference type="Gene3D" id="1.10.10.10">
    <property type="entry name" value="Winged helix-like DNA-binding domain superfamily/Winged helix DNA-binding domain"/>
    <property type="match status" value="1"/>
</dbReference>
<proteinExistence type="inferred from homology"/>
<evidence type="ECO:0000256" key="2">
    <source>
        <dbReference type="ARBA" id="ARBA00008034"/>
    </source>
</evidence>
<dbReference type="InterPro" id="IPR037294">
    <property type="entry name" value="ABC_BtuC-like"/>
</dbReference>
<accession>A0ABS2R954</accession>
<evidence type="ECO:0000256" key="4">
    <source>
        <dbReference type="ARBA" id="ARBA00022475"/>
    </source>
</evidence>
<dbReference type="CDD" id="cd06550">
    <property type="entry name" value="TM_ABC_iron-siderophores_like"/>
    <property type="match status" value="1"/>
</dbReference>
<keyword evidence="6 9" id="KW-1133">Transmembrane helix</keyword>
<dbReference type="InterPro" id="IPR036388">
    <property type="entry name" value="WH-like_DNA-bd_sf"/>
</dbReference>
<evidence type="ECO:0000256" key="3">
    <source>
        <dbReference type="ARBA" id="ARBA00022448"/>
    </source>
</evidence>
<keyword evidence="4" id="KW-1003">Cell membrane</keyword>
<evidence type="ECO:0000256" key="6">
    <source>
        <dbReference type="ARBA" id="ARBA00022989"/>
    </source>
</evidence>
<feature type="transmembrane region" description="Helical" evidence="9">
    <location>
        <begin position="138"/>
        <end position="163"/>
    </location>
</feature>
<dbReference type="PANTHER" id="PTHR30477">
    <property type="entry name" value="ABC-TRANSPORTER METAL-BINDING PROTEIN"/>
    <property type="match status" value="1"/>
</dbReference>
<dbReference type="Pfam" id="PF00950">
    <property type="entry name" value="ABC-3"/>
    <property type="match status" value="1"/>
</dbReference>
<comment type="similarity">
    <text evidence="2 8">Belongs to the ABC-3 integral membrane protein family.</text>
</comment>
<feature type="transmembrane region" description="Helical" evidence="9">
    <location>
        <begin position="184"/>
        <end position="202"/>
    </location>
</feature>